<dbReference type="AlphaFoldDB" id="A0A450UNW7"/>
<name>A0A450UNW7_9GAMM</name>
<reference evidence="1" key="1">
    <citation type="submission" date="2019-02" db="EMBL/GenBank/DDBJ databases">
        <authorList>
            <person name="Gruber-Vodicka R. H."/>
            <person name="Seah K. B. B."/>
        </authorList>
    </citation>
    <scope>NUCLEOTIDE SEQUENCE</scope>
    <source>
        <strain evidence="1">BECK_M6</strain>
    </source>
</reference>
<accession>A0A450UNW7</accession>
<gene>
    <name evidence="1" type="ORF">BECKLFY1418A_GA0070994_103813</name>
</gene>
<protein>
    <submittedName>
        <fullName evidence="1">Uncharacterized protein</fullName>
    </submittedName>
</protein>
<sequence>MKLLEIAKEQDEEFNSRIKELEGTAIDLKHFGFFGKIIIFLRGLQRPLWGYFVIYMDYKVLSGEWKLFHLNKDNQYIDIEPAFWIINFLVLGFLFGERAMRNVLPLYKNIRKTQTNHNA</sequence>
<organism evidence="1">
    <name type="scientific">Candidatus Kentrum sp. LFY</name>
    <dbReference type="NCBI Taxonomy" id="2126342"/>
    <lineage>
        <taxon>Bacteria</taxon>
        <taxon>Pseudomonadati</taxon>
        <taxon>Pseudomonadota</taxon>
        <taxon>Gammaproteobacteria</taxon>
        <taxon>Candidatus Kentrum</taxon>
    </lineage>
</organism>
<proteinExistence type="predicted"/>
<dbReference type="EMBL" id="CAADFH010000038">
    <property type="protein sequence ID" value="VFJ94217.1"/>
    <property type="molecule type" value="Genomic_DNA"/>
</dbReference>
<evidence type="ECO:0000313" key="1">
    <source>
        <dbReference type="EMBL" id="VFJ94217.1"/>
    </source>
</evidence>